<comment type="caution">
    <text evidence="4">The sequence shown here is derived from an EMBL/GenBank/DDBJ whole genome shotgun (WGS) entry which is preliminary data.</text>
</comment>
<protein>
    <submittedName>
        <fullName evidence="4">Tyrosine-type recombinase/integrase</fullName>
    </submittedName>
</protein>
<evidence type="ECO:0000256" key="1">
    <source>
        <dbReference type="ARBA" id="ARBA00022908"/>
    </source>
</evidence>
<dbReference type="EMBL" id="WUFC01000046">
    <property type="protein sequence ID" value="NEI52664.1"/>
    <property type="molecule type" value="Genomic_DNA"/>
</dbReference>
<dbReference type="PROSITE" id="PS51898">
    <property type="entry name" value="TYR_RECOMBINASE"/>
    <property type="match status" value="1"/>
</dbReference>
<sequence length="404" mass="45703">MPKPSKFPQYPGVSEKTINGRTFFRHRAKDGKDTVIPGQPGSEEFDRAFNMALATYRERTAAAAGDPGAEVIALPVQMARTFGKAAIRLEETMEWKSYDSKTQKYNAMLIERFLETRPEADVEDVKWRDVPVDFMEARHLRAFIEGIFTTRKSTAKHMLNAIRKLLWVAIEVEKWIAPENDPSLSIKVRPPKSTKNPAWPLSIREKFEARHLPGSAARTCYALAFWLGSRREDVASLEWSELDQHEIELFTGEIAIVEAFSFRQGKNAKKTGGAEMFIPLVSKLSEALAPLNHREGTVLKTAYGKPFSEKSLTNQMAVWCKQAGIPAGYTMHGLRRTFGSYLAECNVEAKGIMTALGHSAMSVTDIYVRDANKKQAMFDIAQTINEREEKRDLMKRRGNLRIVR</sequence>
<organism evidence="4 5">
    <name type="scientific">Rhizobium ruizarguesonis</name>
    <dbReference type="NCBI Taxonomy" id="2081791"/>
    <lineage>
        <taxon>Bacteria</taxon>
        <taxon>Pseudomonadati</taxon>
        <taxon>Pseudomonadota</taxon>
        <taxon>Alphaproteobacteria</taxon>
        <taxon>Hyphomicrobiales</taxon>
        <taxon>Rhizobiaceae</taxon>
        <taxon>Rhizobium/Agrobacterium group</taxon>
        <taxon>Rhizobium</taxon>
    </lineage>
</organism>
<dbReference type="AlphaFoldDB" id="A0AAE5C5M5"/>
<gene>
    <name evidence="4" type="ORF">GR217_34160</name>
</gene>
<evidence type="ECO:0000259" key="3">
    <source>
        <dbReference type="PROSITE" id="PS51898"/>
    </source>
</evidence>
<dbReference type="InterPro" id="IPR013762">
    <property type="entry name" value="Integrase-like_cat_sf"/>
</dbReference>
<dbReference type="Proteomes" id="UP000661163">
    <property type="component" value="Unassembled WGS sequence"/>
</dbReference>
<accession>A0AAE5C5M5</accession>
<keyword evidence="1" id="KW-0229">DNA integration</keyword>
<evidence type="ECO:0000313" key="5">
    <source>
        <dbReference type="Proteomes" id="UP000661163"/>
    </source>
</evidence>
<proteinExistence type="predicted"/>
<dbReference type="PANTHER" id="PTHR30349">
    <property type="entry name" value="PHAGE INTEGRASE-RELATED"/>
    <property type="match status" value="1"/>
</dbReference>
<dbReference type="RefSeq" id="WP_164566512.1">
    <property type="nucleotide sequence ID" value="NZ_WUFC01000046.1"/>
</dbReference>
<dbReference type="Pfam" id="PF00589">
    <property type="entry name" value="Phage_integrase"/>
    <property type="match status" value="1"/>
</dbReference>
<evidence type="ECO:0000256" key="2">
    <source>
        <dbReference type="ARBA" id="ARBA00023172"/>
    </source>
</evidence>
<dbReference type="SUPFAM" id="SSF56349">
    <property type="entry name" value="DNA breaking-rejoining enzymes"/>
    <property type="match status" value="1"/>
</dbReference>
<name>A0AAE5C5M5_9HYPH</name>
<evidence type="ECO:0000313" key="4">
    <source>
        <dbReference type="EMBL" id="NEI52664.1"/>
    </source>
</evidence>
<dbReference type="InterPro" id="IPR002104">
    <property type="entry name" value="Integrase_catalytic"/>
</dbReference>
<reference evidence="4 5" key="1">
    <citation type="submission" date="2019-12" db="EMBL/GenBank/DDBJ databases">
        <title>Rhizobium genotypes associated with high levels of biological nitrogen fixation by grain legumes in a temperate-maritime cropping system.</title>
        <authorList>
            <person name="Maluk M."/>
            <person name="Francesc Ferrando Molina F."/>
            <person name="Lopez Del Egido L."/>
            <person name="Lafos M."/>
            <person name="Langarica-Fuentes A."/>
            <person name="Gebre Yohannes G."/>
            <person name="Young M.W."/>
            <person name="Martin P."/>
            <person name="Gantlett R."/>
            <person name="Kenicer G."/>
            <person name="Hawes C."/>
            <person name="Begg G.S."/>
            <person name="Quilliam R.S."/>
            <person name="Squire G.R."/>
            <person name="Poole P.S."/>
            <person name="Young P.W."/>
            <person name="Iannetta P.M."/>
            <person name="James E.K."/>
        </authorList>
    </citation>
    <scope>NUCLEOTIDE SEQUENCE [LARGE SCALE GENOMIC DNA]</scope>
    <source>
        <strain evidence="4 5">JHI985</strain>
    </source>
</reference>
<dbReference type="GO" id="GO:0006310">
    <property type="term" value="P:DNA recombination"/>
    <property type="evidence" value="ECO:0007669"/>
    <property type="project" value="UniProtKB-KW"/>
</dbReference>
<dbReference type="PANTHER" id="PTHR30349:SF64">
    <property type="entry name" value="PROPHAGE INTEGRASE INTD-RELATED"/>
    <property type="match status" value="1"/>
</dbReference>
<dbReference type="Gene3D" id="1.10.443.10">
    <property type="entry name" value="Intergrase catalytic core"/>
    <property type="match status" value="1"/>
</dbReference>
<feature type="domain" description="Tyr recombinase" evidence="3">
    <location>
        <begin position="189"/>
        <end position="380"/>
    </location>
</feature>
<dbReference type="GO" id="GO:0003677">
    <property type="term" value="F:DNA binding"/>
    <property type="evidence" value="ECO:0007669"/>
    <property type="project" value="InterPro"/>
</dbReference>
<dbReference type="InterPro" id="IPR011010">
    <property type="entry name" value="DNA_brk_join_enz"/>
</dbReference>
<dbReference type="InterPro" id="IPR050090">
    <property type="entry name" value="Tyrosine_recombinase_XerCD"/>
</dbReference>
<keyword evidence="2" id="KW-0233">DNA recombination</keyword>
<dbReference type="GO" id="GO:0015074">
    <property type="term" value="P:DNA integration"/>
    <property type="evidence" value="ECO:0007669"/>
    <property type="project" value="UniProtKB-KW"/>
</dbReference>